<dbReference type="STRING" id="420953.SAMN05192543_101343"/>
<dbReference type="Proteomes" id="UP000199548">
    <property type="component" value="Unassembled WGS sequence"/>
</dbReference>
<accession>A0A1I3DJ33</accession>
<dbReference type="AlphaFoldDB" id="A0A1I3DJ33"/>
<dbReference type="InterPro" id="IPR002347">
    <property type="entry name" value="SDR_fam"/>
</dbReference>
<dbReference type="Gene3D" id="3.40.50.720">
    <property type="entry name" value="NAD(P)-binding Rossmann-like Domain"/>
    <property type="match status" value="1"/>
</dbReference>
<dbReference type="PANTHER" id="PTHR24320">
    <property type="entry name" value="RETINOL DEHYDROGENASE"/>
    <property type="match status" value="1"/>
</dbReference>
<evidence type="ECO:0000256" key="1">
    <source>
        <dbReference type="ARBA" id="ARBA00006484"/>
    </source>
</evidence>
<name>A0A1I3DJ33_9BURK</name>
<dbReference type="GO" id="GO:0016491">
    <property type="term" value="F:oxidoreductase activity"/>
    <property type="evidence" value="ECO:0007669"/>
    <property type="project" value="UniProtKB-KW"/>
</dbReference>
<sequence>MKTIVMTGGTSGLGEVAARQIAGTPSTHLVLGARRGSQSTIETLPLDLTRLASVREFAQSVIQALGDRSINGLVLNAGTQFPNIDQRTEDGFETTFAVNHLAHYLLLQLLVPRLAQGAIVVITTSDTHDPKMNPMAPKELDPELLAYPQAQRRSTGFSAGFRAYAASKLCDLLMARGLAISDEAQAKRFTVVAYNPGLTVGTSLFRAWPLWARVAMGTVGLIRPMARLATVDQAGQNLADLALGRITPPAGRLYASLVKRQLTWPDPSELARQDDVMNGLWHDSARMVGLSSAARPAFK</sequence>
<evidence type="ECO:0000313" key="4">
    <source>
        <dbReference type="Proteomes" id="UP000199548"/>
    </source>
</evidence>
<dbReference type="SUPFAM" id="SSF51735">
    <property type="entry name" value="NAD(P)-binding Rossmann-fold domains"/>
    <property type="match status" value="1"/>
</dbReference>
<dbReference type="PANTHER" id="PTHR24320:SF152">
    <property type="entry name" value="SHORT-CHAIN DEHYDROGENASE_REDUCTASE FAMILY PROTEIN"/>
    <property type="match status" value="1"/>
</dbReference>
<protein>
    <submittedName>
        <fullName evidence="3">NAD(P)-dependent dehydrogenase, short-chain alcohol dehydrogenase family</fullName>
    </submittedName>
</protein>
<keyword evidence="2" id="KW-0560">Oxidoreductase</keyword>
<dbReference type="PRINTS" id="PR00081">
    <property type="entry name" value="GDHRDH"/>
</dbReference>
<organism evidence="3 4">
    <name type="scientific">Paraburkholderia megapolitana</name>
    <dbReference type="NCBI Taxonomy" id="420953"/>
    <lineage>
        <taxon>Bacteria</taxon>
        <taxon>Pseudomonadati</taxon>
        <taxon>Pseudomonadota</taxon>
        <taxon>Betaproteobacteria</taxon>
        <taxon>Burkholderiales</taxon>
        <taxon>Burkholderiaceae</taxon>
        <taxon>Paraburkholderia</taxon>
    </lineage>
</organism>
<dbReference type="EMBL" id="FOQU01000001">
    <property type="protein sequence ID" value="SFH86735.1"/>
    <property type="molecule type" value="Genomic_DNA"/>
</dbReference>
<evidence type="ECO:0000313" key="3">
    <source>
        <dbReference type="EMBL" id="SFH86735.1"/>
    </source>
</evidence>
<dbReference type="Pfam" id="PF00106">
    <property type="entry name" value="adh_short"/>
    <property type="match status" value="1"/>
</dbReference>
<dbReference type="RefSeq" id="WP_211367839.1">
    <property type="nucleotide sequence ID" value="NZ_CP041743.1"/>
</dbReference>
<dbReference type="InterPro" id="IPR036291">
    <property type="entry name" value="NAD(P)-bd_dom_sf"/>
</dbReference>
<evidence type="ECO:0000256" key="2">
    <source>
        <dbReference type="ARBA" id="ARBA00023002"/>
    </source>
</evidence>
<reference evidence="3 4" key="1">
    <citation type="submission" date="2016-10" db="EMBL/GenBank/DDBJ databases">
        <authorList>
            <person name="de Groot N.N."/>
        </authorList>
    </citation>
    <scope>NUCLEOTIDE SEQUENCE [LARGE SCALE GENOMIC DNA]</scope>
    <source>
        <strain evidence="3 4">LMG 23650</strain>
    </source>
</reference>
<keyword evidence="4" id="KW-1185">Reference proteome</keyword>
<proteinExistence type="inferred from homology"/>
<comment type="similarity">
    <text evidence="1">Belongs to the short-chain dehydrogenases/reductases (SDR) family.</text>
</comment>
<gene>
    <name evidence="3" type="ORF">SAMN05192543_101343</name>
</gene>